<dbReference type="EMBL" id="JABFOF010000002">
    <property type="protein sequence ID" value="KAG2405399.1"/>
    <property type="molecule type" value="Genomic_DNA"/>
</dbReference>
<dbReference type="InterPro" id="IPR000210">
    <property type="entry name" value="BTB/POZ_dom"/>
</dbReference>
<dbReference type="AlphaFoldDB" id="A0A8T0L0Y5"/>
<sequence>MMTGGRRRSVNSWSSSESVTETVLGSHMFEIKGYSLTKGMGIGKCIGSKKFSVGGYEWGIQFYPDGKYSKDNSSYVSLFITLYSNATDVPTFYHINMLDQTPKRKRHAGTHYDHSFECGPCVFKTRGSMWGYNRFCNRKDLEASGFLKDDCLKIECTIGVVVTSCSDSSKLNKIHVPESDMREQFGMLLDSGAFSDITFSVRGQKFHAHKLVLATRSKLFLTEFVNGREKDEDGHILVNDIEPRVFKLGYFQCVMQPGLKALLHFIYRDSLIHDRELYKSRSSLYSSVSETFPAKLLAAAEKFDLSRLKLMCESVLCNDISTDSVVNILLLADRNHATELKFACLKFAVQNLNAVMQSDCFKYLTQKNPLLQVELLKTWVECKEPFIGKPKYESLKTQSPDEDH</sequence>
<organism evidence="6 7">
    <name type="scientific">Phaseolus angularis</name>
    <name type="common">Azuki bean</name>
    <name type="synonym">Vigna angularis</name>
    <dbReference type="NCBI Taxonomy" id="3914"/>
    <lineage>
        <taxon>Eukaryota</taxon>
        <taxon>Viridiplantae</taxon>
        <taxon>Streptophyta</taxon>
        <taxon>Embryophyta</taxon>
        <taxon>Tracheophyta</taxon>
        <taxon>Spermatophyta</taxon>
        <taxon>Magnoliopsida</taxon>
        <taxon>eudicotyledons</taxon>
        <taxon>Gunneridae</taxon>
        <taxon>Pentapetalae</taxon>
        <taxon>rosids</taxon>
        <taxon>fabids</taxon>
        <taxon>Fabales</taxon>
        <taxon>Fabaceae</taxon>
        <taxon>Papilionoideae</taxon>
        <taxon>50 kb inversion clade</taxon>
        <taxon>NPAAA clade</taxon>
        <taxon>indigoferoid/millettioid clade</taxon>
        <taxon>Phaseoleae</taxon>
        <taxon>Vigna</taxon>
    </lineage>
</organism>
<name>A0A8T0L0Y5_PHAAN</name>
<comment type="caution">
    <text evidence="6">The sequence shown here is derived from an EMBL/GenBank/DDBJ whole genome shotgun (WGS) entry which is preliminary data.</text>
</comment>
<dbReference type="InterPro" id="IPR056423">
    <property type="entry name" value="BACK_BPM_SPOP"/>
</dbReference>
<dbReference type="SUPFAM" id="SSF49599">
    <property type="entry name" value="TRAF domain-like"/>
    <property type="match status" value="1"/>
</dbReference>
<dbReference type="Gene3D" id="3.30.710.10">
    <property type="entry name" value="Potassium Channel Kv1.1, Chain A"/>
    <property type="match status" value="1"/>
</dbReference>
<dbReference type="InterPro" id="IPR045005">
    <property type="entry name" value="BPM1-6"/>
</dbReference>
<dbReference type="InterPro" id="IPR011333">
    <property type="entry name" value="SKP1/BTB/POZ_sf"/>
</dbReference>
<reference evidence="6 7" key="1">
    <citation type="submission" date="2020-05" db="EMBL/GenBank/DDBJ databases">
        <title>Vigna angularis (adzuki bean) Var. LongXiaoDou No. 4 denovo assembly.</title>
        <authorList>
            <person name="Xiang H."/>
        </authorList>
    </citation>
    <scope>NUCLEOTIDE SEQUENCE [LARGE SCALE GENOMIC DNA]</scope>
    <source>
        <tissue evidence="6">Leaf</tissue>
    </source>
</reference>
<dbReference type="PROSITE" id="PS50097">
    <property type="entry name" value="BTB"/>
    <property type="match status" value="1"/>
</dbReference>
<accession>A0A8T0L0Y5</accession>
<dbReference type="Gene3D" id="2.60.210.10">
    <property type="entry name" value="Apoptosis, Tumor Necrosis Factor Receptor Associated Protein 2, Chain A"/>
    <property type="match status" value="1"/>
</dbReference>
<comment type="similarity">
    <text evidence="3">Belongs to the Tdpoz family.</text>
</comment>
<dbReference type="PANTHER" id="PTHR26379">
    <property type="entry name" value="BTB/POZ AND MATH DOMAIN-CONTAINING PROTEIN 1"/>
    <property type="match status" value="1"/>
</dbReference>
<evidence type="ECO:0000313" key="6">
    <source>
        <dbReference type="EMBL" id="KAG2405399.1"/>
    </source>
</evidence>
<dbReference type="SUPFAM" id="SSF54695">
    <property type="entry name" value="POZ domain"/>
    <property type="match status" value="1"/>
</dbReference>
<dbReference type="Pfam" id="PF00651">
    <property type="entry name" value="BTB"/>
    <property type="match status" value="1"/>
</dbReference>
<dbReference type="Proteomes" id="UP000743370">
    <property type="component" value="Unassembled WGS sequence"/>
</dbReference>
<evidence type="ECO:0000256" key="1">
    <source>
        <dbReference type="ARBA" id="ARBA00004184"/>
    </source>
</evidence>
<dbReference type="Gene3D" id="1.25.40.420">
    <property type="match status" value="1"/>
</dbReference>
<evidence type="ECO:0000313" key="7">
    <source>
        <dbReference type="Proteomes" id="UP000743370"/>
    </source>
</evidence>
<dbReference type="Pfam" id="PF24570">
    <property type="entry name" value="BACK_BPM_SPOP"/>
    <property type="match status" value="1"/>
</dbReference>
<dbReference type="GO" id="GO:0012505">
    <property type="term" value="C:endomembrane system"/>
    <property type="evidence" value="ECO:0007669"/>
    <property type="project" value="UniProtKB-SubCell"/>
</dbReference>
<comment type="subcellular location">
    <subcellularLocation>
        <location evidence="1">Endomembrane system</location>
        <topology evidence="1">Peripheral membrane protein</topology>
    </subcellularLocation>
</comment>
<protein>
    <submittedName>
        <fullName evidence="6">BTB/POZ and MATH domain-containing protein</fullName>
    </submittedName>
</protein>
<evidence type="ECO:0000256" key="3">
    <source>
        <dbReference type="ARBA" id="ARBA00010846"/>
    </source>
</evidence>
<dbReference type="InterPro" id="IPR008974">
    <property type="entry name" value="TRAF-like"/>
</dbReference>
<evidence type="ECO:0000256" key="2">
    <source>
        <dbReference type="ARBA" id="ARBA00004906"/>
    </source>
</evidence>
<dbReference type="CDD" id="cd00121">
    <property type="entry name" value="MATH"/>
    <property type="match status" value="1"/>
</dbReference>
<feature type="domain" description="BTB" evidence="4">
    <location>
        <begin position="195"/>
        <end position="275"/>
    </location>
</feature>
<dbReference type="PANTHER" id="PTHR26379:SF466">
    <property type="entry name" value="BTB_POZ AND MATH DOMAIN-CONTAINING PROTEIN 4"/>
    <property type="match status" value="1"/>
</dbReference>
<dbReference type="PROSITE" id="PS50144">
    <property type="entry name" value="MATH"/>
    <property type="match status" value="1"/>
</dbReference>
<proteinExistence type="inferred from homology"/>
<comment type="pathway">
    <text evidence="2">Protein modification; protein ubiquitination.</text>
</comment>
<evidence type="ECO:0000259" key="4">
    <source>
        <dbReference type="PROSITE" id="PS50097"/>
    </source>
</evidence>
<dbReference type="InterPro" id="IPR002083">
    <property type="entry name" value="MATH/TRAF_dom"/>
</dbReference>
<feature type="domain" description="MATH" evidence="5">
    <location>
        <begin position="24"/>
        <end position="158"/>
    </location>
</feature>
<dbReference type="GO" id="GO:0016567">
    <property type="term" value="P:protein ubiquitination"/>
    <property type="evidence" value="ECO:0007669"/>
    <property type="project" value="InterPro"/>
</dbReference>
<dbReference type="SMART" id="SM00225">
    <property type="entry name" value="BTB"/>
    <property type="match status" value="1"/>
</dbReference>
<dbReference type="Pfam" id="PF22486">
    <property type="entry name" value="MATH_2"/>
    <property type="match status" value="1"/>
</dbReference>
<gene>
    <name evidence="6" type="ORF">HKW66_Vig0046540</name>
</gene>
<evidence type="ECO:0000259" key="5">
    <source>
        <dbReference type="PROSITE" id="PS50144"/>
    </source>
</evidence>